<evidence type="ECO:0000313" key="2">
    <source>
        <dbReference type="EMBL" id="CAB9512510.1"/>
    </source>
</evidence>
<feature type="region of interest" description="Disordered" evidence="1">
    <location>
        <begin position="314"/>
        <end position="403"/>
    </location>
</feature>
<dbReference type="AlphaFoldDB" id="A0A9N8E5M1"/>
<sequence>MSKIKPCIVYAEEFDPSNCVQYKLENAAGDRSKKVPIFTASYGVEGLFHVVDRFNKAAERMNFAIGDKWSTFEDVLDSVAQRKWNNLVQNIAAGARTNARFDQEIANFVHQYAGHDHPRDVLIKYIKSDDCLKPRKVDVSVHASRIETLCRYANRLRGQDTALTEDQIKVRVFEAFPHIWQNHYRRSRCELAEDSITQIVQYMNLCKGIADEEETTRGKKRKASDTERVRGGGSNNKTDTKKKKTADANDTCPVHGEHKWGDCSLNPKSRNYGMYQRNNYNHGGRGGGRFGGRGGSGYGGRGFGRSDNMGRGSYGGRGFNGRGGGYNNSGRGGYNDSGRGGGYESRYYQPSSMHYEQRDGQPGSRSGWTQPESHRFDVPSDRNGGWQSGSGSWNGPSSRNNHW</sequence>
<reference evidence="2" key="1">
    <citation type="submission" date="2020-06" db="EMBL/GenBank/DDBJ databases">
        <authorList>
            <consortium name="Plant Systems Biology data submission"/>
        </authorList>
    </citation>
    <scope>NUCLEOTIDE SEQUENCE</scope>
    <source>
        <strain evidence="2">D6</strain>
    </source>
</reference>
<feature type="compositionally biased region" description="Gly residues" evidence="1">
    <location>
        <begin position="314"/>
        <end position="343"/>
    </location>
</feature>
<comment type="caution">
    <text evidence="2">The sequence shown here is derived from an EMBL/GenBank/DDBJ whole genome shotgun (WGS) entry which is preliminary data.</text>
</comment>
<name>A0A9N8E5M1_9STRA</name>
<dbReference type="Proteomes" id="UP001153069">
    <property type="component" value="Unassembled WGS sequence"/>
</dbReference>
<keyword evidence="3" id="KW-1185">Reference proteome</keyword>
<evidence type="ECO:0000256" key="1">
    <source>
        <dbReference type="SAM" id="MobiDB-lite"/>
    </source>
</evidence>
<protein>
    <submittedName>
        <fullName evidence="2">Uncharacterized protein</fullName>
    </submittedName>
</protein>
<organism evidence="2 3">
    <name type="scientific">Seminavis robusta</name>
    <dbReference type="NCBI Taxonomy" id="568900"/>
    <lineage>
        <taxon>Eukaryota</taxon>
        <taxon>Sar</taxon>
        <taxon>Stramenopiles</taxon>
        <taxon>Ochrophyta</taxon>
        <taxon>Bacillariophyta</taxon>
        <taxon>Bacillariophyceae</taxon>
        <taxon>Bacillariophycidae</taxon>
        <taxon>Naviculales</taxon>
        <taxon>Naviculaceae</taxon>
        <taxon>Seminavis</taxon>
    </lineage>
</organism>
<dbReference type="OrthoDB" id="56394at2759"/>
<proteinExistence type="predicted"/>
<dbReference type="EMBL" id="CAICTM010000539">
    <property type="protein sequence ID" value="CAB9512510.1"/>
    <property type="molecule type" value="Genomic_DNA"/>
</dbReference>
<feature type="compositionally biased region" description="Low complexity" evidence="1">
    <location>
        <begin position="382"/>
        <end position="403"/>
    </location>
</feature>
<accession>A0A9N8E5M1</accession>
<evidence type="ECO:0000313" key="3">
    <source>
        <dbReference type="Proteomes" id="UP001153069"/>
    </source>
</evidence>
<feature type="region of interest" description="Disordered" evidence="1">
    <location>
        <begin position="213"/>
        <end position="250"/>
    </location>
</feature>
<gene>
    <name evidence="2" type="ORF">SEMRO_540_G162910.1</name>
</gene>